<proteinExistence type="predicted"/>
<evidence type="ECO:0000313" key="2">
    <source>
        <dbReference type="Proteomes" id="UP000824533"/>
    </source>
</evidence>
<dbReference type="Proteomes" id="UP000824533">
    <property type="component" value="Linkage Group LG27"/>
</dbReference>
<comment type="caution">
    <text evidence="1">The sequence shown here is derived from an EMBL/GenBank/DDBJ whole genome shotgun (WGS) entry which is preliminary data.</text>
</comment>
<evidence type="ECO:0000313" key="1">
    <source>
        <dbReference type="EMBL" id="KAJ0170421.1"/>
    </source>
</evidence>
<protein>
    <submittedName>
        <fullName evidence="1">Uncharacterized protein</fullName>
    </submittedName>
</protein>
<keyword evidence="2" id="KW-1185">Reference proteome</keyword>
<gene>
    <name evidence="1" type="ORF">K1T71_013792</name>
</gene>
<dbReference type="EMBL" id="CM034413">
    <property type="protein sequence ID" value="KAJ0170421.1"/>
    <property type="molecule type" value="Genomic_DNA"/>
</dbReference>
<organism evidence="1 2">
    <name type="scientific">Dendrolimus kikuchii</name>
    <dbReference type="NCBI Taxonomy" id="765133"/>
    <lineage>
        <taxon>Eukaryota</taxon>
        <taxon>Metazoa</taxon>
        <taxon>Ecdysozoa</taxon>
        <taxon>Arthropoda</taxon>
        <taxon>Hexapoda</taxon>
        <taxon>Insecta</taxon>
        <taxon>Pterygota</taxon>
        <taxon>Neoptera</taxon>
        <taxon>Endopterygota</taxon>
        <taxon>Lepidoptera</taxon>
        <taxon>Glossata</taxon>
        <taxon>Ditrysia</taxon>
        <taxon>Bombycoidea</taxon>
        <taxon>Lasiocampidae</taxon>
        <taxon>Dendrolimus</taxon>
    </lineage>
</organism>
<name>A0ACC1CG06_9NEOP</name>
<accession>A0ACC1CG06</accession>
<sequence>MDVVFIVISTIFLYAITINGYLRDNQIKTYDKSYIESQRDYNTGRRNTHVIRRTILTPIKRTYKFYTISKSKNIGDNQETSDINFKLSHDGIVNALKPKKKHDYHVKITSRGNDVGNYLNEAPAAVSGEKYTVETTKHGIGSANEISTKDGNNLINSNETKQKIDIISTGKSSDVSKNGIESSNLNQINLSIPSAYETQSEVHVPKTSGIVNEAKILKIHKNLHDNKLLNQDYATSVTLSTNVRLNNDNIGEIRNKEEKQSIYRDIVENGDENKNIKKPYSTEQSQGKKFNDKNDAIQNKSFVLNSNVRIENRENSSSEKKHLEENQIKPKLKYMEQKENVKLIFKDIIHRNLTEKSFDNNKTLTSDSNSKIKHKTNLRQEVEEVGTFNENLNITILSNDTTDQGVIQQSFRNSAVERNYPAKYTNNKEPDGPADIKHLLNSQKYFNEIEPTDNKLPPNEKKLFDVVKESFTGFVPNNHAREYNENYYYIQPQNKFHGLQSSYNYYDSQPKNENIGWRLVPNKFRLRVQNKNIPRHRTAAKNHIFEQFGDQNVKKALLLKLSAEEDKEAKNLAECLRNHEIDIKRSFNALCNDQNKILINLEELTPFCVNENLRPWFQRFVPKALRNFYK</sequence>
<reference evidence="1 2" key="1">
    <citation type="journal article" date="2021" name="Front. Genet.">
        <title>Chromosome-Level Genome Assembly Reveals Significant Gene Expansion in the Toll and IMD Signaling Pathways of Dendrolimus kikuchii.</title>
        <authorList>
            <person name="Zhou J."/>
            <person name="Wu P."/>
            <person name="Xiong Z."/>
            <person name="Liu N."/>
            <person name="Zhao N."/>
            <person name="Ji M."/>
            <person name="Qiu Y."/>
            <person name="Yang B."/>
        </authorList>
    </citation>
    <scope>NUCLEOTIDE SEQUENCE [LARGE SCALE GENOMIC DNA]</scope>
    <source>
        <strain evidence="1">Ann1</strain>
    </source>
</reference>